<sequence length="328" mass="36298">MMVAQGRRFGLSVGDALHGEVVVVDDRQPESQEVKLSPIDPSLESNPVPRVLDLATSSIGSGAATDASSTFTSAAELAQALGSSPEELLQLIDKVDELQAILCEPGRPEDNERTAEQEHALVEAIRDRTWGFYLFVTGYEAQDQSLLPSVLDKLVRCVHFSLQRAAADSPSHAVADEAWQRFRLDVVQDSNILSNASFDRLRAAFVAFLRAKRPDFGEHGVNLPMGPRNNVFLVLDSEAIRAISGFEVPDDYTEDQEETYEKMDLRILKAVSGGWERPERSRSSYRGWHAVSPMALPDLFLDLGDGDVFVLEDIFNVEQIAQRSELPL</sequence>
<proteinExistence type="predicted"/>
<dbReference type="OrthoDB" id="5101662at2759"/>
<dbReference type="EMBL" id="ML993608">
    <property type="protein sequence ID" value="KAF2163480.1"/>
    <property type="molecule type" value="Genomic_DNA"/>
</dbReference>
<dbReference type="AlphaFoldDB" id="A0A6A6CBA0"/>
<keyword evidence="2" id="KW-1185">Reference proteome</keyword>
<protein>
    <submittedName>
        <fullName evidence="1">Uncharacterized protein</fullName>
    </submittedName>
</protein>
<evidence type="ECO:0000313" key="1">
    <source>
        <dbReference type="EMBL" id="KAF2163480.1"/>
    </source>
</evidence>
<name>A0A6A6CBA0_ZASCE</name>
<reference evidence="1" key="1">
    <citation type="journal article" date="2020" name="Stud. Mycol.">
        <title>101 Dothideomycetes genomes: a test case for predicting lifestyles and emergence of pathogens.</title>
        <authorList>
            <person name="Haridas S."/>
            <person name="Albert R."/>
            <person name="Binder M."/>
            <person name="Bloem J."/>
            <person name="Labutti K."/>
            <person name="Salamov A."/>
            <person name="Andreopoulos B."/>
            <person name="Baker S."/>
            <person name="Barry K."/>
            <person name="Bills G."/>
            <person name="Bluhm B."/>
            <person name="Cannon C."/>
            <person name="Castanera R."/>
            <person name="Culley D."/>
            <person name="Daum C."/>
            <person name="Ezra D."/>
            <person name="Gonzalez J."/>
            <person name="Henrissat B."/>
            <person name="Kuo A."/>
            <person name="Liang C."/>
            <person name="Lipzen A."/>
            <person name="Lutzoni F."/>
            <person name="Magnuson J."/>
            <person name="Mondo S."/>
            <person name="Nolan M."/>
            <person name="Ohm R."/>
            <person name="Pangilinan J."/>
            <person name="Park H.-J."/>
            <person name="Ramirez L."/>
            <person name="Alfaro M."/>
            <person name="Sun H."/>
            <person name="Tritt A."/>
            <person name="Yoshinaga Y."/>
            <person name="Zwiers L.-H."/>
            <person name="Turgeon B."/>
            <person name="Goodwin S."/>
            <person name="Spatafora J."/>
            <person name="Crous P."/>
            <person name="Grigoriev I."/>
        </authorList>
    </citation>
    <scope>NUCLEOTIDE SEQUENCE</scope>
    <source>
        <strain evidence="1">ATCC 36951</strain>
    </source>
</reference>
<evidence type="ECO:0000313" key="2">
    <source>
        <dbReference type="Proteomes" id="UP000799537"/>
    </source>
</evidence>
<dbReference type="GeneID" id="54561223"/>
<accession>A0A6A6CBA0</accession>
<gene>
    <name evidence="1" type="ORF">M409DRAFT_26092</name>
</gene>
<organism evidence="1 2">
    <name type="scientific">Zasmidium cellare ATCC 36951</name>
    <dbReference type="NCBI Taxonomy" id="1080233"/>
    <lineage>
        <taxon>Eukaryota</taxon>
        <taxon>Fungi</taxon>
        <taxon>Dikarya</taxon>
        <taxon>Ascomycota</taxon>
        <taxon>Pezizomycotina</taxon>
        <taxon>Dothideomycetes</taxon>
        <taxon>Dothideomycetidae</taxon>
        <taxon>Mycosphaerellales</taxon>
        <taxon>Mycosphaerellaceae</taxon>
        <taxon>Zasmidium</taxon>
    </lineage>
</organism>
<dbReference type="Proteomes" id="UP000799537">
    <property type="component" value="Unassembled WGS sequence"/>
</dbReference>
<dbReference type="RefSeq" id="XP_033664369.1">
    <property type="nucleotide sequence ID" value="XM_033807951.1"/>
</dbReference>